<dbReference type="SUPFAM" id="SSF51735">
    <property type="entry name" value="NAD(P)-binding Rossmann-fold domains"/>
    <property type="match status" value="1"/>
</dbReference>
<dbReference type="AlphaFoldDB" id="A0A3D8QNL6"/>
<reference evidence="4 5" key="1">
    <citation type="journal article" date="2018" name="IMA Fungus">
        <title>IMA Genome-F 9: Draft genome sequence of Annulohypoxylon stygium, Aspergillus mulundensis, Berkeleyomyces basicola (syn. Thielaviopsis basicola), Ceratocystis smalleyi, two Cercospora beticola strains, Coleophoma cylindrospora, Fusarium fracticaudum, Phialophora cf. hyalina, and Morchella septimelata.</title>
        <authorList>
            <person name="Wingfield B.D."/>
            <person name="Bills G.F."/>
            <person name="Dong Y."/>
            <person name="Huang W."/>
            <person name="Nel W.J."/>
            <person name="Swalarsk-Parry B.S."/>
            <person name="Vaghefi N."/>
            <person name="Wilken P.M."/>
            <person name="An Z."/>
            <person name="de Beer Z.W."/>
            <person name="De Vos L."/>
            <person name="Chen L."/>
            <person name="Duong T.A."/>
            <person name="Gao Y."/>
            <person name="Hammerbacher A."/>
            <person name="Kikkert J.R."/>
            <person name="Li Y."/>
            <person name="Li H."/>
            <person name="Li K."/>
            <person name="Li Q."/>
            <person name="Liu X."/>
            <person name="Ma X."/>
            <person name="Naidoo K."/>
            <person name="Pethybridge S.J."/>
            <person name="Sun J."/>
            <person name="Steenkamp E.T."/>
            <person name="van der Nest M.A."/>
            <person name="van Wyk S."/>
            <person name="Wingfield M.J."/>
            <person name="Xiong C."/>
            <person name="Yue Q."/>
            <person name="Zhang X."/>
        </authorList>
    </citation>
    <scope>NUCLEOTIDE SEQUENCE [LARGE SCALE GENOMIC DNA]</scope>
    <source>
        <strain evidence="4 5">BP6252</strain>
    </source>
</reference>
<evidence type="ECO:0000313" key="4">
    <source>
        <dbReference type="EMBL" id="RDW63426.1"/>
    </source>
</evidence>
<evidence type="ECO:0000313" key="5">
    <source>
        <dbReference type="Proteomes" id="UP000256645"/>
    </source>
</evidence>
<dbReference type="InterPro" id="IPR050425">
    <property type="entry name" value="NAD(P)_dehydrat-like"/>
</dbReference>
<protein>
    <recommendedName>
        <fullName evidence="3">NAD-dependent epimerase/dehydratase domain-containing protein</fullName>
    </recommendedName>
</protein>
<comment type="similarity">
    <text evidence="2">Belongs to the NAD(P)-dependent epimerase/dehydratase family. Dihydroflavonol-4-reductase subfamily.</text>
</comment>
<dbReference type="Pfam" id="PF01370">
    <property type="entry name" value="Epimerase"/>
    <property type="match status" value="1"/>
</dbReference>
<dbReference type="InterPro" id="IPR036291">
    <property type="entry name" value="NAD(P)-bd_dom_sf"/>
</dbReference>
<evidence type="ECO:0000256" key="2">
    <source>
        <dbReference type="ARBA" id="ARBA00023445"/>
    </source>
</evidence>
<dbReference type="OrthoDB" id="2735536at2759"/>
<accession>A0A3D8QNL6</accession>
<dbReference type="PANTHER" id="PTHR10366">
    <property type="entry name" value="NAD DEPENDENT EPIMERASE/DEHYDRATASE"/>
    <property type="match status" value="1"/>
</dbReference>
<dbReference type="InterPro" id="IPR001509">
    <property type="entry name" value="Epimerase_deHydtase"/>
</dbReference>
<proteinExistence type="inferred from homology"/>
<evidence type="ECO:0000256" key="1">
    <source>
        <dbReference type="ARBA" id="ARBA00023002"/>
    </source>
</evidence>
<gene>
    <name evidence="4" type="ORF">BP6252_10971</name>
</gene>
<keyword evidence="5" id="KW-1185">Reference proteome</keyword>
<name>A0A3D8QNL6_9HELO</name>
<keyword evidence="1" id="KW-0560">Oxidoreductase</keyword>
<dbReference type="Proteomes" id="UP000256645">
    <property type="component" value="Unassembled WGS sequence"/>
</dbReference>
<evidence type="ECO:0000259" key="3">
    <source>
        <dbReference type="Pfam" id="PF01370"/>
    </source>
</evidence>
<feature type="domain" description="NAD-dependent epimerase/dehydratase" evidence="3">
    <location>
        <begin position="14"/>
        <end position="260"/>
    </location>
</feature>
<comment type="caution">
    <text evidence="4">The sequence shown here is derived from an EMBL/GenBank/DDBJ whole genome shotgun (WGS) entry which is preliminary data.</text>
</comment>
<sequence>MAEPAAKIPKGSWILITGVNGFVAAHLAKQLLQRGYKIRGTVRDLEKSAWLVNDIFKSSADDGNFELVQVPELSAEGAFDDAVKGMSAAAHVASIGTFDADPNKVIPQTVAGATSILEAALKEPMMKAFVYTSSIIATTFVIPDIHTRVERDTWNEDAITMAWAPPPYEPARGPVVYAASKTEAEKAVWKFAEEKKPHFSINSICPAAIIGEPLGRKHVETPYAFLKLLYDGNMGFLAANPEIIHIDVKDVALLHVAALLDPELQDARLPAWAEYCNWNDVLAIMRRLYPQRKFPDDLPPATPITITTDCSQPLALLKKWGNQDGWKTLEESVVDNMRNIVAWYP</sequence>
<dbReference type="Gene3D" id="3.40.50.720">
    <property type="entry name" value="NAD(P)-binding Rossmann-like Domain"/>
    <property type="match status" value="1"/>
</dbReference>
<dbReference type="STRING" id="1849047.A0A3D8QNL6"/>
<organism evidence="4 5">
    <name type="scientific">Coleophoma cylindrospora</name>
    <dbReference type="NCBI Taxonomy" id="1849047"/>
    <lineage>
        <taxon>Eukaryota</taxon>
        <taxon>Fungi</taxon>
        <taxon>Dikarya</taxon>
        <taxon>Ascomycota</taxon>
        <taxon>Pezizomycotina</taxon>
        <taxon>Leotiomycetes</taxon>
        <taxon>Helotiales</taxon>
        <taxon>Dermateaceae</taxon>
        <taxon>Coleophoma</taxon>
    </lineage>
</organism>
<dbReference type="EMBL" id="PDLM01000013">
    <property type="protein sequence ID" value="RDW63426.1"/>
    <property type="molecule type" value="Genomic_DNA"/>
</dbReference>
<dbReference type="PANTHER" id="PTHR10366:SF562">
    <property type="entry name" value="ALDEHYDE REDUCTASE II (AFU_ORTHOLOGUE AFUA_1G11360)"/>
    <property type="match status" value="1"/>
</dbReference>
<dbReference type="GO" id="GO:0016616">
    <property type="term" value="F:oxidoreductase activity, acting on the CH-OH group of donors, NAD or NADP as acceptor"/>
    <property type="evidence" value="ECO:0007669"/>
    <property type="project" value="TreeGrafter"/>
</dbReference>